<dbReference type="OrthoDB" id="274660at2759"/>
<feature type="domain" description="LIM zinc-binding" evidence="6">
    <location>
        <begin position="49"/>
        <end position="110"/>
    </location>
</feature>
<proteinExistence type="predicted"/>
<dbReference type="SUPFAM" id="SSF57716">
    <property type="entry name" value="Glucocorticoid receptor-like (DNA-binding domain)"/>
    <property type="match status" value="2"/>
</dbReference>
<feature type="domain" description="LIM zinc-binding" evidence="6">
    <location>
        <begin position="111"/>
        <end position="172"/>
    </location>
</feature>
<evidence type="ECO:0000313" key="7">
    <source>
        <dbReference type="EMBL" id="OAF64306.1"/>
    </source>
</evidence>
<evidence type="ECO:0000256" key="3">
    <source>
        <dbReference type="ARBA" id="ARBA00022833"/>
    </source>
</evidence>
<sequence length="223" mass="26246">MSSETKINESNSTEKTHCKHCEKTLMGHRYVMKNEFPYHIKCFEQLFSDCCHLCKTTILVDDKNITSNNLHWHGNCFKCFKCEDSLVNKRFVMHEENVYCEDCYEKEFAPKCDECKEPFKKNSSKYEYNDKKYHESCFLCKICKKPIADKPFVNNERHGSVCEECHNDNFGVNCVKCNKLSDILKPKTLLNNVGEFNIDVKTWIYEFDEYISLIDAKNELSAN</sequence>
<keyword evidence="1 5" id="KW-0479">Metal-binding</keyword>
<dbReference type="AlphaFoldDB" id="A0A177AQL7"/>
<dbReference type="PANTHER" id="PTHR24205:SF4">
    <property type="entry name" value="PROTEIN ESPINAS"/>
    <property type="match status" value="1"/>
</dbReference>
<evidence type="ECO:0000313" key="8">
    <source>
        <dbReference type="Proteomes" id="UP000078046"/>
    </source>
</evidence>
<dbReference type="GO" id="GO:0046872">
    <property type="term" value="F:metal ion binding"/>
    <property type="evidence" value="ECO:0007669"/>
    <property type="project" value="UniProtKB-KW"/>
</dbReference>
<organism evidence="7 8">
    <name type="scientific">Intoshia linei</name>
    <dbReference type="NCBI Taxonomy" id="1819745"/>
    <lineage>
        <taxon>Eukaryota</taxon>
        <taxon>Metazoa</taxon>
        <taxon>Spiralia</taxon>
        <taxon>Lophotrochozoa</taxon>
        <taxon>Mesozoa</taxon>
        <taxon>Orthonectida</taxon>
        <taxon>Rhopaluridae</taxon>
        <taxon>Intoshia</taxon>
    </lineage>
</organism>
<comment type="caution">
    <text evidence="7">The sequence shown here is derived from an EMBL/GenBank/DDBJ whole genome shotgun (WGS) entry which is preliminary data.</text>
</comment>
<reference evidence="7 8" key="1">
    <citation type="submission" date="2016-04" db="EMBL/GenBank/DDBJ databases">
        <title>The genome of Intoshia linei affirms orthonectids as highly simplified spiralians.</title>
        <authorList>
            <person name="Mikhailov K.V."/>
            <person name="Slusarev G.S."/>
            <person name="Nikitin M.A."/>
            <person name="Logacheva M.D."/>
            <person name="Penin A."/>
            <person name="Aleoshin V."/>
            <person name="Panchin Y.V."/>
        </authorList>
    </citation>
    <scope>NUCLEOTIDE SEQUENCE [LARGE SCALE GENOMIC DNA]</scope>
    <source>
        <strain evidence="7">Intl2013</strain>
        <tissue evidence="7">Whole animal</tissue>
    </source>
</reference>
<feature type="non-terminal residue" evidence="7">
    <location>
        <position position="223"/>
    </location>
</feature>
<dbReference type="PROSITE" id="PS00478">
    <property type="entry name" value="LIM_DOMAIN_1"/>
    <property type="match status" value="2"/>
</dbReference>
<dbReference type="Pfam" id="PF00412">
    <property type="entry name" value="LIM"/>
    <property type="match status" value="2"/>
</dbReference>
<keyword evidence="3 5" id="KW-0862">Zinc</keyword>
<accession>A0A177AQL7</accession>
<dbReference type="PROSITE" id="PS50023">
    <property type="entry name" value="LIM_DOMAIN_2"/>
    <property type="match status" value="2"/>
</dbReference>
<dbReference type="Gene3D" id="2.10.110.10">
    <property type="entry name" value="Cysteine Rich Protein"/>
    <property type="match status" value="2"/>
</dbReference>
<keyword evidence="4 5" id="KW-0440">LIM domain</keyword>
<dbReference type="InterPro" id="IPR001781">
    <property type="entry name" value="Znf_LIM"/>
</dbReference>
<dbReference type="GO" id="GO:0030018">
    <property type="term" value="C:Z disc"/>
    <property type="evidence" value="ECO:0007669"/>
    <property type="project" value="TreeGrafter"/>
</dbReference>
<dbReference type="GO" id="GO:0005634">
    <property type="term" value="C:nucleus"/>
    <property type="evidence" value="ECO:0007669"/>
    <property type="project" value="TreeGrafter"/>
</dbReference>
<evidence type="ECO:0000256" key="4">
    <source>
        <dbReference type="ARBA" id="ARBA00023038"/>
    </source>
</evidence>
<dbReference type="GO" id="GO:0003712">
    <property type="term" value="F:transcription coregulator activity"/>
    <property type="evidence" value="ECO:0007669"/>
    <property type="project" value="TreeGrafter"/>
</dbReference>
<evidence type="ECO:0000259" key="6">
    <source>
        <dbReference type="PROSITE" id="PS50023"/>
    </source>
</evidence>
<dbReference type="EMBL" id="LWCA01001941">
    <property type="protein sequence ID" value="OAF64306.1"/>
    <property type="molecule type" value="Genomic_DNA"/>
</dbReference>
<keyword evidence="8" id="KW-1185">Reference proteome</keyword>
<name>A0A177AQL7_9BILA</name>
<dbReference type="Proteomes" id="UP000078046">
    <property type="component" value="Unassembled WGS sequence"/>
</dbReference>
<protein>
    <recommendedName>
        <fullName evidence="6">LIM zinc-binding domain-containing protein</fullName>
    </recommendedName>
</protein>
<evidence type="ECO:0000256" key="2">
    <source>
        <dbReference type="ARBA" id="ARBA00022737"/>
    </source>
</evidence>
<gene>
    <name evidence="7" type="ORF">A3Q56_07988</name>
</gene>
<dbReference type="PANTHER" id="PTHR24205">
    <property type="entry name" value="FOUR AND A HALF LIM DOMAINS PROTEIN"/>
    <property type="match status" value="1"/>
</dbReference>
<evidence type="ECO:0000256" key="5">
    <source>
        <dbReference type="PROSITE-ProRule" id="PRU00125"/>
    </source>
</evidence>
<dbReference type="SMART" id="SM00132">
    <property type="entry name" value="LIM"/>
    <property type="match status" value="2"/>
</dbReference>
<keyword evidence="2" id="KW-0677">Repeat</keyword>
<evidence type="ECO:0000256" key="1">
    <source>
        <dbReference type="ARBA" id="ARBA00022723"/>
    </source>
</evidence>